<comment type="caution">
    <text evidence="14">The sequence shown here is derived from an EMBL/GenBank/DDBJ whole genome shotgun (WGS) entry which is preliminary data.</text>
</comment>
<keyword evidence="15" id="KW-1185">Reference proteome</keyword>
<feature type="compositionally biased region" description="Low complexity" evidence="11">
    <location>
        <begin position="725"/>
        <end position="738"/>
    </location>
</feature>
<dbReference type="GO" id="GO:0008360">
    <property type="term" value="P:regulation of cell shape"/>
    <property type="evidence" value="ECO:0007669"/>
    <property type="project" value="UniProtKB-KW"/>
</dbReference>
<dbReference type="Pfam" id="PF00905">
    <property type="entry name" value="Transpeptidase"/>
    <property type="match status" value="1"/>
</dbReference>
<organism evidence="14 15">
    <name type="scientific">Roseimicrobium gellanilyticum</name>
    <dbReference type="NCBI Taxonomy" id="748857"/>
    <lineage>
        <taxon>Bacteria</taxon>
        <taxon>Pseudomonadati</taxon>
        <taxon>Verrucomicrobiota</taxon>
        <taxon>Verrucomicrobiia</taxon>
        <taxon>Verrucomicrobiales</taxon>
        <taxon>Verrucomicrobiaceae</taxon>
        <taxon>Roseimicrobium</taxon>
    </lineage>
</organism>
<dbReference type="InterPro" id="IPR036138">
    <property type="entry name" value="PBP_dimer_sf"/>
</dbReference>
<keyword evidence="4" id="KW-0645">Protease</keyword>
<accession>A0A366HRY5</accession>
<evidence type="ECO:0000256" key="8">
    <source>
        <dbReference type="ARBA" id="ARBA00022989"/>
    </source>
</evidence>
<dbReference type="InterPro" id="IPR050515">
    <property type="entry name" value="Beta-lactam/transpept"/>
</dbReference>
<evidence type="ECO:0000256" key="5">
    <source>
        <dbReference type="ARBA" id="ARBA00022692"/>
    </source>
</evidence>
<evidence type="ECO:0000259" key="13">
    <source>
        <dbReference type="Pfam" id="PF03717"/>
    </source>
</evidence>
<feature type="domain" description="Penicillin-binding protein transpeptidase" evidence="12">
    <location>
        <begin position="308"/>
        <end position="641"/>
    </location>
</feature>
<evidence type="ECO:0000259" key="12">
    <source>
        <dbReference type="Pfam" id="PF00905"/>
    </source>
</evidence>
<dbReference type="Gene3D" id="3.90.1310.10">
    <property type="entry name" value="Penicillin-binding protein 2a (Domain 2)"/>
    <property type="match status" value="1"/>
</dbReference>
<evidence type="ECO:0000256" key="3">
    <source>
        <dbReference type="ARBA" id="ARBA00022475"/>
    </source>
</evidence>
<proteinExistence type="predicted"/>
<evidence type="ECO:0000256" key="4">
    <source>
        <dbReference type="ARBA" id="ARBA00022645"/>
    </source>
</evidence>
<dbReference type="OrthoDB" id="9804124at2"/>
<reference evidence="14 15" key="1">
    <citation type="submission" date="2018-06" db="EMBL/GenBank/DDBJ databases">
        <title>Genomic Encyclopedia of Type Strains, Phase IV (KMG-IV): sequencing the most valuable type-strain genomes for metagenomic binning, comparative biology and taxonomic classification.</title>
        <authorList>
            <person name="Goeker M."/>
        </authorList>
    </citation>
    <scope>NUCLEOTIDE SEQUENCE [LARGE SCALE GENOMIC DNA]</scope>
    <source>
        <strain evidence="14 15">DSM 25532</strain>
    </source>
</reference>
<dbReference type="SUPFAM" id="SSF56601">
    <property type="entry name" value="beta-lactamase/transpeptidase-like"/>
    <property type="match status" value="1"/>
</dbReference>
<dbReference type="PANTHER" id="PTHR30627">
    <property type="entry name" value="PEPTIDOGLYCAN D,D-TRANSPEPTIDASE"/>
    <property type="match status" value="1"/>
</dbReference>
<dbReference type="GO" id="GO:0071555">
    <property type="term" value="P:cell wall organization"/>
    <property type="evidence" value="ECO:0007669"/>
    <property type="project" value="UniProtKB-KW"/>
</dbReference>
<name>A0A366HRY5_9BACT</name>
<dbReference type="GO" id="GO:0008658">
    <property type="term" value="F:penicillin binding"/>
    <property type="evidence" value="ECO:0007669"/>
    <property type="project" value="InterPro"/>
</dbReference>
<keyword evidence="3" id="KW-1003">Cell membrane</keyword>
<comment type="subcellular location">
    <subcellularLocation>
        <location evidence="2">Cell membrane</location>
    </subcellularLocation>
    <subcellularLocation>
        <location evidence="1">Membrane</location>
        <topology evidence="1">Single-pass membrane protein</topology>
    </subcellularLocation>
</comment>
<evidence type="ECO:0000256" key="6">
    <source>
        <dbReference type="ARBA" id="ARBA00022960"/>
    </source>
</evidence>
<evidence type="ECO:0000256" key="2">
    <source>
        <dbReference type="ARBA" id="ARBA00004236"/>
    </source>
</evidence>
<evidence type="ECO:0000256" key="10">
    <source>
        <dbReference type="ARBA" id="ARBA00023316"/>
    </source>
</evidence>
<dbReference type="InterPro" id="IPR005311">
    <property type="entry name" value="PBP_dimer"/>
</dbReference>
<dbReference type="SUPFAM" id="SSF56519">
    <property type="entry name" value="Penicillin binding protein dimerisation domain"/>
    <property type="match status" value="1"/>
</dbReference>
<protein>
    <submittedName>
        <fullName evidence="14">Penicillin-binding protein 2</fullName>
    </submittedName>
</protein>
<feature type="region of interest" description="Disordered" evidence="11">
    <location>
        <begin position="674"/>
        <end position="747"/>
    </location>
</feature>
<dbReference type="AlphaFoldDB" id="A0A366HRY5"/>
<keyword evidence="10" id="KW-0961">Cell wall biogenesis/degradation</keyword>
<keyword evidence="8" id="KW-1133">Transmembrane helix</keyword>
<evidence type="ECO:0000256" key="7">
    <source>
        <dbReference type="ARBA" id="ARBA00022984"/>
    </source>
</evidence>
<dbReference type="PANTHER" id="PTHR30627:SF2">
    <property type="entry name" value="PEPTIDOGLYCAN D,D-TRANSPEPTIDASE MRDA"/>
    <property type="match status" value="1"/>
</dbReference>
<keyword evidence="4" id="KW-0378">Hydrolase</keyword>
<keyword evidence="5" id="KW-0812">Transmembrane</keyword>
<keyword evidence="6" id="KW-0133">Cell shape</keyword>
<feature type="compositionally biased region" description="Basic and acidic residues" evidence="11">
    <location>
        <begin position="696"/>
        <end position="724"/>
    </location>
</feature>
<keyword evidence="7" id="KW-0573">Peptidoglycan synthesis</keyword>
<dbReference type="GO" id="GO:0005886">
    <property type="term" value="C:plasma membrane"/>
    <property type="evidence" value="ECO:0007669"/>
    <property type="project" value="UniProtKB-SubCell"/>
</dbReference>
<evidence type="ECO:0000256" key="11">
    <source>
        <dbReference type="SAM" id="MobiDB-lite"/>
    </source>
</evidence>
<evidence type="ECO:0000313" key="14">
    <source>
        <dbReference type="EMBL" id="RBP46019.1"/>
    </source>
</evidence>
<dbReference type="GO" id="GO:0071972">
    <property type="term" value="F:peptidoglycan L,D-transpeptidase activity"/>
    <property type="evidence" value="ECO:0007669"/>
    <property type="project" value="TreeGrafter"/>
</dbReference>
<dbReference type="Proteomes" id="UP000253426">
    <property type="component" value="Unassembled WGS sequence"/>
</dbReference>
<keyword evidence="4" id="KW-0121">Carboxypeptidase</keyword>
<gene>
    <name evidence="14" type="ORF">DES53_102404</name>
</gene>
<keyword evidence="9" id="KW-0472">Membrane</keyword>
<feature type="compositionally biased region" description="Acidic residues" evidence="11">
    <location>
        <begin position="684"/>
        <end position="693"/>
    </location>
</feature>
<dbReference type="EMBL" id="QNRR01000002">
    <property type="protein sequence ID" value="RBP46019.1"/>
    <property type="molecule type" value="Genomic_DNA"/>
</dbReference>
<evidence type="ECO:0000313" key="15">
    <source>
        <dbReference type="Proteomes" id="UP000253426"/>
    </source>
</evidence>
<feature type="domain" description="Penicillin-binding protein dimerisation" evidence="13">
    <location>
        <begin position="52"/>
        <end position="271"/>
    </location>
</feature>
<sequence>MVVKYRLRLYIFTIMLLVGFGALAQRLWNLSVERNEEFVHKIPTTKEWRARVPGTRGEIKDRNGITIVANKPSFEVRIDLKTLVDEFKKQVEEENKGKPAELKRKVPMREFLFPNQGIMRSKEEIDIVAIFDEVIIGSLNQLGLASGYNANNLRVHYRTHRGVVPWAYRSDLSFEDFAKFAEHRLGLPGVHIEARPVRQYLFDSMACHALGYVAGADVEKVSEEEIKEWDSYVPDDYGVAGLEKSFDDDLRGRPGIRTWLQNEKGRLVREISYQEPRKGNDVYLTIDARIQMIAEMALRESTPAIGRGAVVVLNPATGEVLAMAAVPSYNPNKFIPAISKADLQAYNNNTTNPLLNRSVRSFVPGSTYKIMTSLAGILGGVQRDVWNCPGGLTFGNRYMQCWIGQKGGAHGSLDLSSAIKQSCNCYFYKYGNHAGDANMTKAGDMLGLGTRTGIELEEEDPGILPTKRWWNANRPREPFSEATMANISIGQGAVQASPLQMAGVAAAVGNGGLAFKPHLLKKVMDGNELVREQKPDLRANFADFGLTPEKIELVRKGMWRVVMEDGGTARAARINNVEVAGKTGTAQNWRHNEKGESVKDNHTLFITFAPYVNPKFACCILVQGGKGGGVSAAPIAKRVMEQALALETGYTVNLASVPEVQGNFNPVEVVSFEGMPPVQLPGSSEEEAGDSGDNEPPPKRAPRAEQNVRVRAAVRQEADEEGSRNVRNQQPQQPAQRRGLLKRLFGR</sequence>
<dbReference type="GO" id="GO:0009252">
    <property type="term" value="P:peptidoglycan biosynthetic process"/>
    <property type="evidence" value="ECO:0007669"/>
    <property type="project" value="UniProtKB-KW"/>
</dbReference>
<dbReference type="Gene3D" id="3.40.710.10">
    <property type="entry name" value="DD-peptidase/beta-lactamase superfamily"/>
    <property type="match status" value="1"/>
</dbReference>
<dbReference type="InterPro" id="IPR012338">
    <property type="entry name" value="Beta-lactam/transpept-like"/>
</dbReference>
<evidence type="ECO:0000256" key="9">
    <source>
        <dbReference type="ARBA" id="ARBA00023136"/>
    </source>
</evidence>
<evidence type="ECO:0000256" key="1">
    <source>
        <dbReference type="ARBA" id="ARBA00004167"/>
    </source>
</evidence>
<dbReference type="InterPro" id="IPR001460">
    <property type="entry name" value="PCN-bd_Tpept"/>
</dbReference>
<dbReference type="Pfam" id="PF03717">
    <property type="entry name" value="PBP_dimer"/>
    <property type="match status" value="1"/>
</dbReference>